<keyword evidence="6" id="KW-0812">Transmembrane</keyword>
<keyword evidence="2" id="KW-0479">Metal-binding</keyword>
<keyword evidence="4" id="KW-0408">Iron</keyword>
<dbReference type="InterPro" id="IPR036396">
    <property type="entry name" value="Cyt_P450_sf"/>
</dbReference>
<keyword evidence="5" id="KW-0503">Monooxygenase</keyword>
<evidence type="ECO:0000256" key="1">
    <source>
        <dbReference type="ARBA" id="ARBA00022617"/>
    </source>
</evidence>
<evidence type="ECO:0000313" key="8">
    <source>
        <dbReference type="Proteomes" id="UP000826271"/>
    </source>
</evidence>
<comment type="caution">
    <text evidence="7">The sequence shown here is derived from an EMBL/GenBank/DDBJ whole genome shotgun (WGS) entry which is preliminary data.</text>
</comment>
<dbReference type="GO" id="GO:0004497">
    <property type="term" value="F:monooxygenase activity"/>
    <property type="evidence" value="ECO:0007669"/>
    <property type="project" value="UniProtKB-KW"/>
</dbReference>
<keyword evidence="6" id="KW-1133">Transmembrane helix</keyword>
<dbReference type="EMBL" id="WHWC01000008">
    <property type="protein sequence ID" value="KAG8377503.1"/>
    <property type="molecule type" value="Genomic_DNA"/>
</dbReference>
<dbReference type="PANTHER" id="PTHR47947">
    <property type="entry name" value="CYTOCHROME P450 82C3-RELATED"/>
    <property type="match status" value="1"/>
</dbReference>
<dbReference type="Gene3D" id="1.10.630.10">
    <property type="entry name" value="Cytochrome P450"/>
    <property type="match status" value="1"/>
</dbReference>
<evidence type="ECO:0000256" key="5">
    <source>
        <dbReference type="ARBA" id="ARBA00023033"/>
    </source>
</evidence>
<dbReference type="AlphaFoldDB" id="A0AAV6X4X8"/>
<proteinExistence type="predicted"/>
<feature type="transmembrane region" description="Helical" evidence="6">
    <location>
        <begin position="6"/>
        <end position="24"/>
    </location>
</feature>
<dbReference type="GO" id="GO:0020037">
    <property type="term" value="F:heme binding"/>
    <property type="evidence" value="ECO:0007669"/>
    <property type="project" value="InterPro"/>
</dbReference>
<protein>
    <recommendedName>
        <fullName evidence="9">Cytochrome P450</fullName>
    </recommendedName>
</protein>
<evidence type="ECO:0000256" key="6">
    <source>
        <dbReference type="SAM" id="Phobius"/>
    </source>
</evidence>
<evidence type="ECO:0000256" key="3">
    <source>
        <dbReference type="ARBA" id="ARBA00023002"/>
    </source>
</evidence>
<dbReference type="GO" id="GO:0016705">
    <property type="term" value="F:oxidoreductase activity, acting on paired donors, with incorporation or reduction of molecular oxygen"/>
    <property type="evidence" value="ECO:0007669"/>
    <property type="project" value="InterPro"/>
</dbReference>
<keyword evidence="6" id="KW-0472">Membrane</keyword>
<dbReference type="SUPFAM" id="SSF48264">
    <property type="entry name" value="Cytochrome P450"/>
    <property type="match status" value="1"/>
</dbReference>
<dbReference type="InterPro" id="IPR050651">
    <property type="entry name" value="Plant_Cytochrome_P450_Monoox"/>
</dbReference>
<accession>A0AAV6X4X8</accession>
<keyword evidence="8" id="KW-1185">Reference proteome</keyword>
<dbReference type="InterPro" id="IPR001128">
    <property type="entry name" value="Cyt_P450"/>
</dbReference>
<keyword evidence="3" id="KW-0560">Oxidoreductase</keyword>
<organism evidence="7 8">
    <name type="scientific">Buddleja alternifolia</name>
    <dbReference type="NCBI Taxonomy" id="168488"/>
    <lineage>
        <taxon>Eukaryota</taxon>
        <taxon>Viridiplantae</taxon>
        <taxon>Streptophyta</taxon>
        <taxon>Embryophyta</taxon>
        <taxon>Tracheophyta</taxon>
        <taxon>Spermatophyta</taxon>
        <taxon>Magnoliopsida</taxon>
        <taxon>eudicotyledons</taxon>
        <taxon>Gunneridae</taxon>
        <taxon>Pentapetalae</taxon>
        <taxon>asterids</taxon>
        <taxon>lamiids</taxon>
        <taxon>Lamiales</taxon>
        <taxon>Scrophulariaceae</taxon>
        <taxon>Buddlejeae</taxon>
        <taxon>Buddleja</taxon>
    </lineage>
</organism>
<evidence type="ECO:0000256" key="4">
    <source>
        <dbReference type="ARBA" id="ARBA00023004"/>
    </source>
</evidence>
<evidence type="ECO:0000256" key="2">
    <source>
        <dbReference type="ARBA" id="ARBA00022723"/>
    </source>
</evidence>
<evidence type="ECO:0008006" key="9">
    <source>
        <dbReference type="Google" id="ProtNLM"/>
    </source>
</evidence>
<dbReference type="Pfam" id="PF00067">
    <property type="entry name" value="p450"/>
    <property type="match status" value="1"/>
</dbReference>
<name>A0AAV6X4X8_9LAMI</name>
<reference evidence="7" key="1">
    <citation type="submission" date="2019-10" db="EMBL/GenBank/DDBJ databases">
        <authorList>
            <person name="Zhang R."/>
            <person name="Pan Y."/>
            <person name="Wang J."/>
            <person name="Ma R."/>
            <person name="Yu S."/>
        </authorList>
    </citation>
    <scope>NUCLEOTIDE SEQUENCE</scope>
    <source>
        <strain evidence="7">LA-IB0</strain>
        <tissue evidence="7">Leaf</tissue>
    </source>
</reference>
<dbReference type="PANTHER" id="PTHR47947:SF24">
    <property type="entry name" value="ISOFLAVONE 2'-HYDROXYLASE-LIKE"/>
    <property type="match status" value="1"/>
</dbReference>
<dbReference type="Proteomes" id="UP000826271">
    <property type="component" value="Unassembled WGS sequence"/>
</dbReference>
<evidence type="ECO:0000313" key="7">
    <source>
        <dbReference type="EMBL" id="KAG8377503.1"/>
    </source>
</evidence>
<keyword evidence="1" id="KW-0349">Heme</keyword>
<dbReference type="GO" id="GO:0005506">
    <property type="term" value="F:iron ion binding"/>
    <property type="evidence" value="ECO:0007669"/>
    <property type="project" value="InterPro"/>
</dbReference>
<sequence>MDIHRWLVYVPLTFALYIFTNHFLNKLRNLPPSPILNLPILGHLYLLNKPLYHSLAKISDRYGPVNLLHLGSRRVLVVAFPSAADECLNKNDIVFANCPRLLAGKHFGYNYTSMDWSSYGDHWRNLRKISAIKILSTHKLQLLQSIRADEIRSMIRKLNRASEARGLADMKKVFFKLAMNVVMRMIAEKRGFYAGVEEMVDGCKRRFRSRGGSDGDSEIIVGKTKTMIEMLLALQEKQLEYYTDALIRNLMLRSQFKAYAYAYGFVRVGKDVDKKVNSTSESKTVAIMN</sequence>
<gene>
    <name evidence="7" type="ORF">BUALT_Bualt08G0039700</name>
</gene>